<sequence>MKMGKISRRKRKNENEEIFFFYFFFFPNLWIIIIIIIIIVFDIERHRTYRHHDQHRSLNDRMIEVDCGSKEERRKKKSLRNYSVRWEAIPILGLKHLG</sequence>
<dbReference type="AlphaFoldDB" id="A0A132ALU7"/>
<protein>
    <submittedName>
        <fullName evidence="1">Uncharacterized protein</fullName>
    </submittedName>
</protein>
<evidence type="ECO:0000313" key="2">
    <source>
        <dbReference type="Proteomes" id="UP000616769"/>
    </source>
</evidence>
<dbReference type="VEuPathDB" id="VectorBase:SSCA006102"/>
<reference evidence="1 2" key="1">
    <citation type="journal article" date="2015" name="Parasit. Vectors">
        <title>Draft genome of the scabies mite.</title>
        <authorList>
            <person name="Rider S.D.Jr."/>
            <person name="Morgan M.S."/>
            <person name="Arlian L.G."/>
        </authorList>
    </citation>
    <scope>NUCLEOTIDE SEQUENCE [LARGE SCALE GENOMIC DNA]</scope>
    <source>
        <strain evidence="1">Arlian Lab</strain>
    </source>
</reference>
<gene>
    <name evidence="1" type="ORF">QR98_0104050</name>
</gene>
<comment type="caution">
    <text evidence="1">The sequence shown here is derived from an EMBL/GenBank/DDBJ whole genome shotgun (WGS) entry which is preliminary data.</text>
</comment>
<dbReference type="EMBL" id="JXLN01018066">
    <property type="protein sequence ID" value="KPM11829.1"/>
    <property type="molecule type" value="Genomic_DNA"/>
</dbReference>
<accession>A0A132ALU7</accession>
<dbReference type="Proteomes" id="UP000616769">
    <property type="component" value="Unassembled WGS sequence"/>
</dbReference>
<name>A0A132ALU7_SARSC</name>
<evidence type="ECO:0000313" key="1">
    <source>
        <dbReference type="EMBL" id="KPM11829.1"/>
    </source>
</evidence>
<organism evidence="1 2">
    <name type="scientific">Sarcoptes scabiei</name>
    <name type="common">Itch mite</name>
    <name type="synonym">Acarus scabiei</name>
    <dbReference type="NCBI Taxonomy" id="52283"/>
    <lineage>
        <taxon>Eukaryota</taxon>
        <taxon>Metazoa</taxon>
        <taxon>Ecdysozoa</taxon>
        <taxon>Arthropoda</taxon>
        <taxon>Chelicerata</taxon>
        <taxon>Arachnida</taxon>
        <taxon>Acari</taxon>
        <taxon>Acariformes</taxon>
        <taxon>Sarcoptiformes</taxon>
        <taxon>Astigmata</taxon>
        <taxon>Psoroptidia</taxon>
        <taxon>Sarcoptoidea</taxon>
        <taxon>Sarcoptidae</taxon>
        <taxon>Sarcoptinae</taxon>
        <taxon>Sarcoptes</taxon>
    </lineage>
</organism>
<proteinExistence type="predicted"/>